<dbReference type="GO" id="GO:0016301">
    <property type="term" value="F:kinase activity"/>
    <property type="evidence" value="ECO:0007669"/>
    <property type="project" value="UniProtKB-KW"/>
</dbReference>
<dbReference type="Proteomes" id="UP001592582">
    <property type="component" value="Unassembled WGS sequence"/>
</dbReference>
<protein>
    <submittedName>
        <fullName evidence="1">Stk1 family PASTA domain-containing Ser/Thr kinase</fullName>
    </submittedName>
</protein>
<dbReference type="Gene3D" id="1.10.510.10">
    <property type="entry name" value="Transferase(Phosphotransferase) domain 1"/>
    <property type="match status" value="1"/>
</dbReference>
<name>A0ABV6VFM0_9ACTN</name>
<dbReference type="PROSITE" id="PS00108">
    <property type="entry name" value="PROTEIN_KINASE_ST"/>
    <property type="match status" value="1"/>
</dbReference>
<dbReference type="SMART" id="SM00740">
    <property type="entry name" value="PASTA"/>
    <property type="match status" value="4"/>
</dbReference>
<keyword evidence="1" id="KW-0418">Kinase</keyword>
<dbReference type="CDD" id="cd06577">
    <property type="entry name" value="PASTA_pknB"/>
    <property type="match status" value="4"/>
</dbReference>
<dbReference type="InterPro" id="IPR000719">
    <property type="entry name" value="Prot_kinase_dom"/>
</dbReference>
<dbReference type="Pfam" id="PF03793">
    <property type="entry name" value="PASTA"/>
    <property type="match status" value="4"/>
</dbReference>
<gene>
    <name evidence="1" type="primary">pknB</name>
    <name evidence="1" type="ORF">ACEZDG_24520</name>
</gene>
<dbReference type="SMART" id="SM00220">
    <property type="entry name" value="S_TKc"/>
    <property type="match status" value="1"/>
</dbReference>
<dbReference type="PROSITE" id="PS51178">
    <property type="entry name" value="PASTA"/>
    <property type="match status" value="4"/>
</dbReference>
<dbReference type="Pfam" id="PF00069">
    <property type="entry name" value="Pkinase"/>
    <property type="match status" value="1"/>
</dbReference>
<dbReference type="CDD" id="cd14014">
    <property type="entry name" value="STKc_PknB_like"/>
    <property type="match status" value="1"/>
</dbReference>
<comment type="caution">
    <text evidence="1">The sequence shown here is derived from an EMBL/GenBank/DDBJ whole genome shotgun (WGS) entry which is preliminary data.</text>
</comment>
<dbReference type="NCBIfam" id="NF033483">
    <property type="entry name" value="PknB_PASTA_kin"/>
    <property type="match status" value="1"/>
</dbReference>
<dbReference type="SUPFAM" id="SSF56112">
    <property type="entry name" value="Protein kinase-like (PK-like)"/>
    <property type="match status" value="1"/>
</dbReference>
<dbReference type="EMBL" id="JBHEZX010000011">
    <property type="protein sequence ID" value="MFC1412438.1"/>
    <property type="molecule type" value="Genomic_DNA"/>
</dbReference>
<dbReference type="PANTHER" id="PTHR43289">
    <property type="entry name" value="MITOGEN-ACTIVATED PROTEIN KINASE KINASE KINASE 20-RELATED"/>
    <property type="match status" value="1"/>
</dbReference>
<dbReference type="InterPro" id="IPR008271">
    <property type="entry name" value="Ser/Thr_kinase_AS"/>
</dbReference>
<evidence type="ECO:0000313" key="1">
    <source>
        <dbReference type="EMBL" id="MFC1412438.1"/>
    </source>
</evidence>
<dbReference type="PANTHER" id="PTHR43289:SF34">
    <property type="entry name" value="SERINE_THREONINE-PROTEIN KINASE YBDM-RELATED"/>
    <property type="match status" value="1"/>
</dbReference>
<dbReference type="InterPro" id="IPR011009">
    <property type="entry name" value="Kinase-like_dom_sf"/>
</dbReference>
<dbReference type="PROSITE" id="PS50011">
    <property type="entry name" value="PROTEIN_KINASE_DOM"/>
    <property type="match status" value="1"/>
</dbReference>
<organism evidence="1 2">
    <name type="scientific">Streptacidiphilus alkalitolerans</name>
    <dbReference type="NCBI Taxonomy" id="3342712"/>
    <lineage>
        <taxon>Bacteria</taxon>
        <taxon>Bacillati</taxon>
        <taxon>Actinomycetota</taxon>
        <taxon>Actinomycetes</taxon>
        <taxon>Kitasatosporales</taxon>
        <taxon>Streptomycetaceae</taxon>
        <taxon>Streptacidiphilus</taxon>
    </lineage>
</organism>
<dbReference type="InterPro" id="IPR005543">
    <property type="entry name" value="PASTA_dom"/>
</dbReference>
<dbReference type="Gene3D" id="3.30.200.20">
    <property type="entry name" value="Phosphorylase Kinase, domain 1"/>
    <property type="match status" value="1"/>
</dbReference>
<sequence length="636" mass="67219">MDTTLHDPLLGRMLDARYRVEQRIAVGGMATVYRGLDTRLDRVVALKVMHPGLAGDPEFTARFIREAKAVARLAHPNVVNVYDQGADGDAVFLAMEYVPGWTLRDLMRDRGALTPRTVLDILEPILAGLGAAHRAGLVHRDVKPENVLLTEDGRVKVTDFGLVRAVSGESSVTTGQVMGTVSYLAPEQIEQGAMDPRTDVYACGILMFEMLTGRKPYTGDSPMQVVYQHISSDVPAPSTLVRGLAPQLDAITVAAAARDASRRPADAAELLAVLQHIRRELTPAQLDAEPGFAAAAQPEGQPPVERTSIMQQLPPDLVMPRHAQPADPAPRPSRASRRPPRQRRRRGWVLPVSVLLALALIIGGASWAWNGLYMQMPSVLGLSRTAAVATLQDDGLTVQVVQDFSATVATDRVISSAPAVGTRIRKDSTVTLDVSKGPNRPAVPALAGLSQAAAERAVKDAGLAVGRISKEGSDSVAAGDVIRSSPGPGSKQQPNTPIDLVVSSGPAPVDLPDVVGESVDQATSDLTDAGFKVAVSPDQVYSNDADAGQVAAMSPNGDSATPGTTVTLTVSKGQQLVNVPDVTGMKEKDARKALTDAGFQVQVIKLNPFGNPTVHIESPNGNQQAPKGSTVTITVL</sequence>
<keyword evidence="1" id="KW-0808">Transferase</keyword>
<accession>A0ABV6VFM0</accession>
<reference evidence="1 2" key="1">
    <citation type="submission" date="2024-09" db="EMBL/GenBank/DDBJ databases">
        <authorList>
            <person name="Lee S.D."/>
        </authorList>
    </citation>
    <scope>NUCLEOTIDE SEQUENCE [LARGE SCALE GENOMIC DNA]</scope>
    <source>
        <strain evidence="1 2">N1-1</strain>
    </source>
</reference>
<proteinExistence type="predicted"/>
<evidence type="ECO:0000313" key="2">
    <source>
        <dbReference type="Proteomes" id="UP001592582"/>
    </source>
</evidence>
<dbReference type="Gene3D" id="3.30.10.20">
    <property type="match status" value="4"/>
</dbReference>
<keyword evidence="2" id="KW-1185">Reference proteome</keyword>